<evidence type="ECO:0000256" key="1">
    <source>
        <dbReference type="SAM" id="MobiDB-lite"/>
    </source>
</evidence>
<feature type="compositionally biased region" description="Acidic residues" evidence="1">
    <location>
        <begin position="51"/>
        <end position="61"/>
    </location>
</feature>
<dbReference type="AlphaFoldDB" id="A0A9J7LQA2"/>
<gene>
    <name evidence="3" type="primary">LOC118421802</name>
</gene>
<protein>
    <submittedName>
        <fullName evidence="3">Uncharacterized protein LOC118421802</fullName>
    </submittedName>
</protein>
<evidence type="ECO:0000313" key="2">
    <source>
        <dbReference type="Proteomes" id="UP000001554"/>
    </source>
</evidence>
<keyword evidence="2" id="KW-1185">Reference proteome</keyword>
<dbReference type="GeneID" id="118421802"/>
<feature type="region of interest" description="Disordered" evidence="1">
    <location>
        <begin position="41"/>
        <end position="101"/>
    </location>
</feature>
<evidence type="ECO:0000313" key="3">
    <source>
        <dbReference type="RefSeq" id="XP_035685195.1"/>
    </source>
</evidence>
<accession>A0A9J7LQA2</accession>
<proteinExistence type="predicted"/>
<organism evidence="2 3">
    <name type="scientific">Branchiostoma floridae</name>
    <name type="common">Florida lancelet</name>
    <name type="synonym">Amphioxus</name>
    <dbReference type="NCBI Taxonomy" id="7739"/>
    <lineage>
        <taxon>Eukaryota</taxon>
        <taxon>Metazoa</taxon>
        <taxon>Chordata</taxon>
        <taxon>Cephalochordata</taxon>
        <taxon>Leptocardii</taxon>
        <taxon>Amphioxiformes</taxon>
        <taxon>Branchiostomatidae</taxon>
        <taxon>Branchiostoma</taxon>
    </lineage>
</organism>
<dbReference type="Proteomes" id="UP000001554">
    <property type="component" value="Chromosome 8"/>
</dbReference>
<name>A0A9J7LQA2_BRAFL</name>
<dbReference type="RefSeq" id="XP_035685195.1">
    <property type="nucleotide sequence ID" value="XM_035829302.1"/>
</dbReference>
<sequence>MLMFVKTREMARMRSRHVCLLVTILIIVVFSSLPWVTQSEAQVEEKNDDVPNGEDEADEDEPYRHPKNILKVPKDADSADAEEETEEKGTEEPEEMCPPNMGDNYITLEDGTIKVDMARLQAEGWEKLDCRYQAFSRKMDHDITFNPKDVIQDLGKKGEISFPMKHEFVKVECRLVSNSTRKTIYRLFLQEQL</sequence>
<dbReference type="KEGG" id="bfo:118421802"/>
<reference evidence="2" key="1">
    <citation type="journal article" date="2020" name="Nat. Ecol. Evol.">
        <title>Deeply conserved synteny resolves early events in vertebrate evolution.</title>
        <authorList>
            <person name="Simakov O."/>
            <person name="Marletaz F."/>
            <person name="Yue J.X."/>
            <person name="O'Connell B."/>
            <person name="Jenkins J."/>
            <person name="Brandt A."/>
            <person name="Calef R."/>
            <person name="Tung C.H."/>
            <person name="Huang T.K."/>
            <person name="Schmutz J."/>
            <person name="Satoh N."/>
            <person name="Yu J.K."/>
            <person name="Putnam N.H."/>
            <person name="Green R.E."/>
            <person name="Rokhsar D.S."/>
        </authorList>
    </citation>
    <scope>NUCLEOTIDE SEQUENCE [LARGE SCALE GENOMIC DNA]</scope>
    <source>
        <strain evidence="2">S238N-H82</strain>
    </source>
</reference>
<reference evidence="3" key="2">
    <citation type="submission" date="2025-08" db="UniProtKB">
        <authorList>
            <consortium name="RefSeq"/>
        </authorList>
    </citation>
    <scope>IDENTIFICATION</scope>
    <source>
        <strain evidence="3">S238N-H82</strain>
        <tissue evidence="3">Testes</tissue>
    </source>
</reference>